<dbReference type="AlphaFoldDB" id="A0A2H1VJF4"/>
<keyword evidence="1" id="KW-0732">Signal</keyword>
<gene>
    <name evidence="2" type="ORF">SFRICE_007847</name>
</gene>
<reference evidence="2" key="1">
    <citation type="submission" date="2016-07" db="EMBL/GenBank/DDBJ databases">
        <authorList>
            <person name="Bretaudeau A."/>
        </authorList>
    </citation>
    <scope>NUCLEOTIDE SEQUENCE</scope>
    <source>
        <strain evidence="2">Rice</strain>
        <tissue evidence="2">Whole body</tissue>
    </source>
</reference>
<name>A0A2H1VJF4_SPOFR</name>
<feature type="chain" id="PRO_5013782919" evidence="1">
    <location>
        <begin position="23"/>
        <end position="401"/>
    </location>
</feature>
<feature type="signal peptide" evidence="1">
    <location>
        <begin position="1"/>
        <end position="22"/>
    </location>
</feature>
<evidence type="ECO:0000313" key="2">
    <source>
        <dbReference type="EMBL" id="SOQ40960.1"/>
    </source>
</evidence>
<dbReference type="EMBL" id="ODYU01002897">
    <property type="protein sequence ID" value="SOQ40960.1"/>
    <property type="molecule type" value="Genomic_DNA"/>
</dbReference>
<accession>A0A2H1VJF4</accession>
<organism evidence="2">
    <name type="scientific">Spodoptera frugiperda</name>
    <name type="common">Fall armyworm</name>
    <dbReference type="NCBI Taxonomy" id="7108"/>
    <lineage>
        <taxon>Eukaryota</taxon>
        <taxon>Metazoa</taxon>
        <taxon>Ecdysozoa</taxon>
        <taxon>Arthropoda</taxon>
        <taxon>Hexapoda</taxon>
        <taxon>Insecta</taxon>
        <taxon>Pterygota</taxon>
        <taxon>Neoptera</taxon>
        <taxon>Endopterygota</taxon>
        <taxon>Lepidoptera</taxon>
        <taxon>Glossata</taxon>
        <taxon>Ditrysia</taxon>
        <taxon>Noctuoidea</taxon>
        <taxon>Noctuidae</taxon>
        <taxon>Amphipyrinae</taxon>
        <taxon>Spodoptera</taxon>
    </lineage>
</organism>
<protein>
    <submittedName>
        <fullName evidence="2">SFRICE_007847</fullName>
    </submittedName>
</protein>
<evidence type="ECO:0000256" key="1">
    <source>
        <dbReference type="SAM" id="SignalP"/>
    </source>
</evidence>
<sequence>MFPSPQFALWILPLISIASTLAETDIANTNITTLYPVSNRNISRNDIRTRFSDPQTKPSTTETIVNKTESAMNNVEPNKTEAKKNLPTQTWKIESSFAPSNLTEVNNKTKDTKQLLKDFKPSQHLGSFFDDENAELIRTPAVGPVAKKPASGFLSSPKEVYYQHPSHNYIPKDIYYTHEEFPYKFEDTIYTKTREGWQDSLDSKPTVEAPVKVPAGGLYKSPEAFKDKPQSAEEYGLEYHEEEKEHAIKKRVNPWQNLLRLVTAFIPVGLIISALTPSVITIHNVDDNINTLPVPGIEHETHCPAVALATIDQRGSQQSKPYRRSDPGVTNMAPISERCRRRLLCELHSEKNYVPPRTLPRRTMKQCYKIHCEDTDALWKMLRWLFTYNQEPGDQRGRLIT</sequence>
<proteinExistence type="predicted"/>